<dbReference type="RefSeq" id="WP_129243781.1">
    <property type="nucleotide sequence ID" value="NZ_UFQC01000029.1"/>
</dbReference>
<feature type="domain" description="Peroxisomal multifunctional enzyme type 2-like N-terminal" evidence="2">
    <location>
        <begin position="20"/>
        <end position="145"/>
    </location>
</feature>
<organism evidence="3 4">
    <name type="scientific">Achromobacter veterisilvae</name>
    <dbReference type="NCBI Taxonomy" id="2069367"/>
    <lineage>
        <taxon>Bacteria</taxon>
        <taxon>Pseudomonadati</taxon>
        <taxon>Pseudomonadota</taxon>
        <taxon>Betaproteobacteria</taxon>
        <taxon>Burkholderiales</taxon>
        <taxon>Alcaligenaceae</taxon>
        <taxon>Achromobacter</taxon>
    </lineage>
</organism>
<gene>
    <name evidence="3" type="ORF">AVE30378_04535</name>
</gene>
<name>A0A446CU33_9BURK</name>
<dbReference type="InterPro" id="IPR054357">
    <property type="entry name" value="MFE-2_N"/>
</dbReference>
<sequence length="286" mass="30730">MAIDYHNLRNWKFEDRVDRYTARDCMIYALGLGYGGDPADDDEFRYVHEEGTAVVPTFLATLGAPNGWAADPATGIDWVKILHGEHRMTFHAPLAAAGAVRSQTRVTRVVDKGAGKGALVVTVRDISDAGSGRPLATVEHVSFCRADGGFGQGDEPPQALPPVPDREPDCAVLLPTLAQQALLYRLNGDLNPVHALPHMARAAGFDRPILHGLCTYGMAARALLRACAPAGTQRLAGISARFSAPVFPGETLRAEIWRDGAHLQFRVLAHERNTVVLSNGVAGLAQ</sequence>
<evidence type="ECO:0000313" key="3">
    <source>
        <dbReference type="EMBL" id="SSW71376.1"/>
    </source>
</evidence>
<dbReference type="SUPFAM" id="SSF54637">
    <property type="entry name" value="Thioesterase/thiol ester dehydrase-isomerase"/>
    <property type="match status" value="2"/>
</dbReference>
<dbReference type="PANTHER" id="PTHR13078:SF56">
    <property type="entry name" value="PEROXISOMAL MULTIFUNCTIONAL ENZYME TYPE 2"/>
    <property type="match status" value="1"/>
</dbReference>
<feature type="domain" description="MaoC-like" evidence="1">
    <location>
        <begin position="164"/>
        <end position="271"/>
    </location>
</feature>
<reference evidence="3 4" key="1">
    <citation type="submission" date="2018-07" db="EMBL/GenBank/DDBJ databases">
        <authorList>
            <person name="Peeters C."/>
        </authorList>
    </citation>
    <scope>NUCLEOTIDE SEQUENCE [LARGE SCALE GENOMIC DNA]</scope>
    <source>
        <strain evidence="3 4">LMG 30378</strain>
    </source>
</reference>
<dbReference type="CDD" id="cd03448">
    <property type="entry name" value="HDE_HSD"/>
    <property type="match status" value="1"/>
</dbReference>
<dbReference type="EMBL" id="UFQC01000029">
    <property type="protein sequence ID" value="SSW71376.1"/>
    <property type="molecule type" value="Genomic_DNA"/>
</dbReference>
<dbReference type="InterPro" id="IPR002539">
    <property type="entry name" value="MaoC-like_dom"/>
</dbReference>
<dbReference type="GO" id="GO:0044594">
    <property type="term" value="F:17-beta-hydroxysteroid dehydrogenase (NAD+) activity"/>
    <property type="evidence" value="ECO:0007669"/>
    <property type="project" value="TreeGrafter"/>
</dbReference>
<evidence type="ECO:0000313" key="4">
    <source>
        <dbReference type="Proteomes" id="UP000289465"/>
    </source>
</evidence>
<dbReference type="Pfam" id="PF22622">
    <property type="entry name" value="MFE-2_hydrat-2_N"/>
    <property type="match status" value="1"/>
</dbReference>
<evidence type="ECO:0000259" key="1">
    <source>
        <dbReference type="Pfam" id="PF01575"/>
    </source>
</evidence>
<dbReference type="Gene3D" id="3.10.129.10">
    <property type="entry name" value="Hotdog Thioesterase"/>
    <property type="match status" value="1"/>
</dbReference>
<dbReference type="PANTHER" id="PTHR13078">
    <property type="entry name" value="PEROXISOMAL MULTIFUNCTIONAL ENZYME TYPE 2-RELATED"/>
    <property type="match status" value="1"/>
</dbReference>
<dbReference type="AlphaFoldDB" id="A0A446CU33"/>
<dbReference type="GO" id="GO:0006635">
    <property type="term" value="P:fatty acid beta-oxidation"/>
    <property type="evidence" value="ECO:0007669"/>
    <property type="project" value="TreeGrafter"/>
</dbReference>
<dbReference type="InterPro" id="IPR029069">
    <property type="entry name" value="HotDog_dom_sf"/>
</dbReference>
<dbReference type="Proteomes" id="UP000289465">
    <property type="component" value="Unassembled WGS sequence"/>
</dbReference>
<accession>A0A446CU33</accession>
<proteinExistence type="predicted"/>
<evidence type="ECO:0000259" key="2">
    <source>
        <dbReference type="Pfam" id="PF22622"/>
    </source>
</evidence>
<protein>
    <submittedName>
        <fullName evidence="3">Uncharacterized protein</fullName>
    </submittedName>
</protein>
<dbReference type="GO" id="GO:0004300">
    <property type="term" value="F:enoyl-CoA hydratase activity"/>
    <property type="evidence" value="ECO:0007669"/>
    <property type="project" value="TreeGrafter"/>
</dbReference>
<dbReference type="Pfam" id="PF01575">
    <property type="entry name" value="MaoC_dehydratas"/>
    <property type="match status" value="1"/>
</dbReference>
<dbReference type="OrthoDB" id="5522043at2"/>
<dbReference type="GO" id="GO:0003857">
    <property type="term" value="F:(3S)-3-hydroxyacyl-CoA dehydrogenase (NAD+) activity"/>
    <property type="evidence" value="ECO:0007669"/>
    <property type="project" value="TreeGrafter"/>
</dbReference>